<sequence>MNEIKLRLPSLPTDIHCLILEQLSHSDYVSLSLVSHACRIQCEPFMFRTLALGARKQRNSSTPLSITHSLERHVRNIFSGILKRQRDNDPASIIESLERHKGRLANLVRHLVVPSNVDKTFVSAKTILRIMKSAKNLTSFSWNANHPIPSSVLAALHCDHPSVHLMVTSCNRQGYPLDEALLSSPQLHTLDLTVSCTHRGIYHLEEGICELTYLKTLLVRGGNLKVLRLRLIRLEPQSEGAKTQFKETMAWAAGPFNFRFEETDKFPTLEELVILQGGSYEPAYELSAKHCSDWSYAMDWSEMRVLNLGSSDAEHLLPEITGLVPKLHTLRFNPSSINHNILQSFLDNLPQLKDLTLVAGETSHVYVPGFDTAVTKVCSTVGPQLHTLHIDCEVHLAKSWLPGRFQEILGFCPQLRCFESVVGPQVAIGEWREEMVGMSACEKYGLMEVNGTVEPGMMFYDPFVK</sequence>
<dbReference type="Pfam" id="PF00646">
    <property type="entry name" value="F-box"/>
    <property type="match status" value="1"/>
</dbReference>
<protein>
    <recommendedName>
        <fullName evidence="1">F-box domain-containing protein</fullName>
    </recommendedName>
</protein>
<comment type="caution">
    <text evidence="2">The sequence shown here is derived from an EMBL/GenBank/DDBJ whole genome shotgun (WGS) entry which is preliminary data.</text>
</comment>
<dbReference type="InterPro" id="IPR001810">
    <property type="entry name" value="F-box_dom"/>
</dbReference>
<dbReference type="InterPro" id="IPR036047">
    <property type="entry name" value="F-box-like_dom_sf"/>
</dbReference>
<dbReference type="Gene3D" id="3.80.10.10">
    <property type="entry name" value="Ribonuclease Inhibitor"/>
    <property type="match status" value="1"/>
</dbReference>
<feature type="domain" description="F-box" evidence="1">
    <location>
        <begin position="8"/>
        <end position="42"/>
    </location>
</feature>
<evidence type="ECO:0000259" key="1">
    <source>
        <dbReference type="Pfam" id="PF00646"/>
    </source>
</evidence>
<dbReference type="OrthoDB" id="3556572at2759"/>
<dbReference type="SUPFAM" id="SSF81383">
    <property type="entry name" value="F-box domain"/>
    <property type="match status" value="1"/>
</dbReference>
<dbReference type="SUPFAM" id="SSF52047">
    <property type="entry name" value="RNI-like"/>
    <property type="match status" value="1"/>
</dbReference>
<dbReference type="EMBL" id="CAJRGZ010000027">
    <property type="protein sequence ID" value="CAG5182522.1"/>
    <property type="molecule type" value="Genomic_DNA"/>
</dbReference>
<organism evidence="2 3">
    <name type="scientific">Alternaria atra</name>
    <dbReference type="NCBI Taxonomy" id="119953"/>
    <lineage>
        <taxon>Eukaryota</taxon>
        <taxon>Fungi</taxon>
        <taxon>Dikarya</taxon>
        <taxon>Ascomycota</taxon>
        <taxon>Pezizomycotina</taxon>
        <taxon>Dothideomycetes</taxon>
        <taxon>Pleosporomycetidae</taxon>
        <taxon>Pleosporales</taxon>
        <taxon>Pleosporineae</taxon>
        <taxon>Pleosporaceae</taxon>
        <taxon>Alternaria</taxon>
        <taxon>Alternaria sect. Ulocladioides</taxon>
    </lineage>
</organism>
<dbReference type="GeneID" id="67010338"/>
<keyword evidence="3" id="KW-1185">Reference proteome</keyword>
<accession>A0A8J2I8W4</accession>
<reference evidence="2" key="1">
    <citation type="submission" date="2021-05" db="EMBL/GenBank/DDBJ databases">
        <authorList>
            <person name="Stam R."/>
        </authorList>
    </citation>
    <scope>NUCLEOTIDE SEQUENCE</scope>
    <source>
        <strain evidence="2">CS162</strain>
    </source>
</reference>
<dbReference type="AlphaFoldDB" id="A0A8J2I8W4"/>
<dbReference type="RefSeq" id="XP_043173773.1">
    <property type="nucleotide sequence ID" value="XM_043317838.1"/>
</dbReference>
<dbReference type="Proteomes" id="UP000676310">
    <property type="component" value="Unassembled WGS sequence"/>
</dbReference>
<evidence type="ECO:0000313" key="2">
    <source>
        <dbReference type="EMBL" id="CAG5182522.1"/>
    </source>
</evidence>
<name>A0A8J2I8W4_9PLEO</name>
<dbReference type="InterPro" id="IPR032675">
    <property type="entry name" value="LRR_dom_sf"/>
</dbReference>
<evidence type="ECO:0000313" key="3">
    <source>
        <dbReference type="Proteomes" id="UP000676310"/>
    </source>
</evidence>
<proteinExistence type="predicted"/>
<gene>
    <name evidence="2" type="ORF">ALTATR162_LOCUS10202</name>
</gene>